<comment type="caution">
    <text evidence="1">The sequence shown here is derived from an EMBL/GenBank/DDBJ whole genome shotgun (WGS) entry which is preliminary data.</text>
</comment>
<dbReference type="Proteomes" id="UP000027463">
    <property type="component" value="Unassembled WGS sequence"/>
</dbReference>
<protein>
    <submittedName>
        <fullName evidence="1">Uncharacterized protein</fullName>
    </submittedName>
</protein>
<reference evidence="1 2" key="1">
    <citation type="submission" date="2013-07" db="EMBL/GenBank/DDBJ databases">
        <title>Thalassospira permensis NBRC 106175 Genome Sequencing.</title>
        <authorList>
            <person name="Lai Q."/>
            <person name="Shao Z."/>
        </authorList>
    </citation>
    <scope>NUCLEOTIDE SEQUENCE [LARGE SCALE GENOMIC DNA]</scope>
    <source>
        <strain evidence="1 2">NBRC 106175</strain>
    </source>
</reference>
<name>A0ABR4TRS8_9PROT</name>
<dbReference type="EMBL" id="AUNC01000012">
    <property type="protein sequence ID" value="KEO57860.1"/>
    <property type="molecule type" value="Genomic_DNA"/>
</dbReference>
<gene>
    <name evidence="1" type="ORF">SMB34_03860</name>
</gene>
<accession>A0ABR4TRS8</accession>
<organism evidence="1 2">
    <name type="scientific">Thalassospira permensis NBRC 106175</name>
    <dbReference type="NCBI Taxonomy" id="1353532"/>
    <lineage>
        <taxon>Bacteria</taxon>
        <taxon>Pseudomonadati</taxon>
        <taxon>Pseudomonadota</taxon>
        <taxon>Alphaproteobacteria</taxon>
        <taxon>Rhodospirillales</taxon>
        <taxon>Thalassospiraceae</taxon>
        <taxon>Thalassospira</taxon>
    </lineage>
</organism>
<evidence type="ECO:0000313" key="2">
    <source>
        <dbReference type="Proteomes" id="UP000027463"/>
    </source>
</evidence>
<sequence>MYKNKTNNSAYTAQLFGSQGIYTDEVINHLF</sequence>
<keyword evidence="2" id="KW-1185">Reference proteome</keyword>
<proteinExistence type="predicted"/>
<evidence type="ECO:0000313" key="1">
    <source>
        <dbReference type="EMBL" id="KEO57860.1"/>
    </source>
</evidence>